<evidence type="ECO:0000313" key="3">
    <source>
        <dbReference type="Proteomes" id="UP000007322"/>
    </source>
</evidence>
<keyword evidence="3" id="KW-1185">Reference proteome</keyword>
<evidence type="ECO:0000313" key="2">
    <source>
        <dbReference type="EMBL" id="AEO62118.1"/>
    </source>
</evidence>
<feature type="region of interest" description="Disordered" evidence="1">
    <location>
        <begin position="1"/>
        <end position="60"/>
    </location>
</feature>
<sequence>MRSPAAIASSAHGDGSRLRDDFSEPPSREGCPTPAPTDSWNNKSRSASIVSPRPSRASPRQEFHLVQRFEHHLKTDQCRDISTRNIHTTGTGEPGFGGKLRLADDNWSYRMIARRR</sequence>
<dbReference type="GeneID" id="11509992"/>
<dbReference type="Proteomes" id="UP000007322">
    <property type="component" value="Chromosome 7"/>
</dbReference>
<evidence type="ECO:0000256" key="1">
    <source>
        <dbReference type="SAM" id="MobiDB-lite"/>
    </source>
</evidence>
<dbReference type="RefSeq" id="XP_003667363.1">
    <property type="nucleotide sequence ID" value="XM_003667315.1"/>
</dbReference>
<reference evidence="2 3" key="1">
    <citation type="journal article" date="2011" name="Nat. Biotechnol.">
        <title>Comparative genomic analysis of the thermophilic biomass-degrading fungi Myceliophthora thermophila and Thielavia terrestris.</title>
        <authorList>
            <person name="Berka R.M."/>
            <person name="Grigoriev I.V."/>
            <person name="Otillar R."/>
            <person name="Salamov A."/>
            <person name="Grimwood J."/>
            <person name="Reid I."/>
            <person name="Ishmael N."/>
            <person name="John T."/>
            <person name="Darmond C."/>
            <person name="Moisan M.-C."/>
            <person name="Henrissat B."/>
            <person name="Coutinho P.M."/>
            <person name="Lombard V."/>
            <person name="Natvig D.O."/>
            <person name="Lindquist E."/>
            <person name="Schmutz J."/>
            <person name="Lucas S."/>
            <person name="Harris P."/>
            <person name="Powlowski J."/>
            <person name="Bellemare A."/>
            <person name="Taylor D."/>
            <person name="Butler G."/>
            <person name="de Vries R.P."/>
            <person name="Allijn I.E."/>
            <person name="van den Brink J."/>
            <person name="Ushinsky S."/>
            <person name="Storms R."/>
            <person name="Powell A.J."/>
            <person name="Paulsen I.T."/>
            <person name="Elbourne L.D.H."/>
            <person name="Baker S.E."/>
            <person name="Magnuson J."/>
            <person name="LaBoissiere S."/>
            <person name="Clutterbuck A.J."/>
            <person name="Martinez D."/>
            <person name="Wogulis M."/>
            <person name="de Leon A.L."/>
            <person name="Rey M.W."/>
            <person name="Tsang A."/>
        </authorList>
    </citation>
    <scope>NUCLEOTIDE SEQUENCE [LARGE SCALE GENOMIC DNA]</scope>
    <source>
        <strain evidence="3">ATCC 42464 / BCRC 31852 / DSM 1799</strain>
    </source>
</reference>
<dbReference type="KEGG" id="mtm:MYCTH_2113977"/>
<proteinExistence type="predicted"/>
<organism evidence="2 3">
    <name type="scientific">Thermothelomyces thermophilus (strain ATCC 42464 / BCRC 31852 / DSM 1799)</name>
    <name type="common">Sporotrichum thermophile</name>
    <dbReference type="NCBI Taxonomy" id="573729"/>
    <lineage>
        <taxon>Eukaryota</taxon>
        <taxon>Fungi</taxon>
        <taxon>Dikarya</taxon>
        <taxon>Ascomycota</taxon>
        <taxon>Pezizomycotina</taxon>
        <taxon>Sordariomycetes</taxon>
        <taxon>Sordariomycetidae</taxon>
        <taxon>Sordariales</taxon>
        <taxon>Chaetomiaceae</taxon>
        <taxon>Thermothelomyces</taxon>
    </lineage>
</organism>
<dbReference type="AlphaFoldDB" id="G2QNU2"/>
<name>G2QNU2_THET4</name>
<feature type="compositionally biased region" description="Polar residues" evidence="1">
    <location>
        <begin position="36"/>
        <end position="49"/>
    </location>
</feature>
<gene>
    <name evidence="2" type="ORF">MYCTH_2113977</name>
</gene>
<accession>G2QNU2</accession>
<dbReference type="EMBL" id="CP003008">
    <property type="protein sequence ID" value="AEO62118.1"/>
    <property type="molecule type" value="Genomic_DNA"/>
</dbReference>
<dbReference type="VEuPathDB" id="FungiDB:MYCTH_2113977"/>
<protein>
    <submittedName>
        <fullName evidence="2">Uncharacterized protein</fullName>
    </submittedName>
</protein>
<dbReference type="HOGENOM" id="CLU_2098513_0_0_1"/>
<dbReference type="InParanoid" id="G2QNU2"/>